<protein>
    <submittedName>
        <fullName evidence="2">Type II toxin-antitoxin system Phd/YefM family antitoxin</fullName>
    </submittedName>
</protein>
<organism evidence="2 3">
    <name type="scientific">Mojavia pulchra JT2-VF2</name>
    <dbReference type="NCBI Taxonomy" id="287848"/>
    <lineage>
        <taxon>Bacteria</taxon>
        <taxon>Bacillati</taxon>
        <taxon>Cyanobacteriota</taxon>
        <taxon>Cyanophyceae</taxon>
        <taxon>Nostocales</taxon>
        <taxon>Nostocaceae</taxon>
    </lineage>
</organism>
<evidence type="ECO:0000256" key="1">
    <source>
        <dbReference type="ARBA" id="ARBA00009981"/>
    </source>
</evidence>
<gene>
    <name evidence="2" type="ORF">KME32_23205</name>
</gene>
<name>A0A951Q2B5_9NOST</name>
<dbReference type="InterPro" id="IPR051416">
    <property type="entry name" value="phD-YefM_TA_antitoxins"/>
</dbReference>
<comment type="caution">
    <text evidence="2">The sequence shown here is derived from an EMBL/GenBank/DDBJ whole genome shotgun (WGS) entry which is preliminary data.</text>
</comment>
<comment type="similarity">
    <text evidence="1">Belongs to the phD/YefM antitoxin family.</text>
</comment>
<reference evidence="2" key="1">
    <citation type="submission" date="2021-05" db="EMBL/GenBank/DDBJ databases">
        <authorList>
            <person name="Pietrasiak N."/>
            <person name="Ward R."/>
            <person name="Stajich J.E."/>
            <person name="Kurbessoian T."/>
        </authorList>
    </citation>
    <scope>NUCLEOTIDE SEQUENCE</scope>
    <source>
        <strain evidence="2">JT2-VF2</strain>
    </source>
</reference>
<dbReference type="PANTHER" id="PTHR35377:SF7">
    <property type="entry name" value="SSL1004 PROTEIN"/>
    <property type="match status" value="1"/>
</dbReference>
<accession>A0A951Q2B5</accession>
<dbReference type="AlphaFoldDB" id="A0A951Q2B5"/>
<dbReference type="SUPFAM" id="SSF143120">
    <property type="entry name" value="YefM-like"/>
    <property type="match status" value="1"/>
</dbReference>
<proteinExistence type="inferred from homology"/>
<dbReference type="PANTHER" id="PTHR35377">
    <property type="entry name" value="ANTITOXIN VAPB49-RELATED-RELATED"/>
    <property type="match status" value="1"/>
</dbReference>
<evidence type="ECO:0000313" key="3">
    <source>
        <dbReference type="Proteomes" id="UP000715781"/>
    </source>
</evidence>
<reference evidence="2" key="2">
    <citation type="journal article" date="2022" name="Microbiol. Resour. Announc.">
        <title>Metagenome Sequencing to Explore Phylogenomics of Terrestrial Cyanobacteria.</title>
        <authorList>
            <person name="Ward R.D."/>
            <person name="Stajich J.E."/>
            <person name="Johansen J.R."/>
            <person name="Huntemann M."/>
            <person name="Clum A."/>
            <person name="Foster B."/>
            <person name="Foster B."/>
            <person name="Roux S."/>
            <person name="Palaniappan K."/>
            <person name="Varghese N."/>
            <person name="Mukherjee S."/>
            <person name="Reddy T.B.K."/>
            <person name="Daum C."/>
            <person name="Copeland A."/>
            <person name="Chen I.A."/>
            <person name="Ivanova N.N."/>
            <person name="Kyrpides N.C."/>
            <person name="Shapiro N."/>
            <person name="Eloe-Fadrosh E.A."/>
            <person name="Pietrasiak N."/>
        </authorList>
    </citation>
    <scope>NUCLEOTIDE SEQUENCE</scope>
    <source>
        <strain evidence="2">JT2-VF2</strain>
    </source>
</reference>
<sequence length="79" mass="8795">MQRVTVDEMQQDPLKYLNQVEAGESFIIIQADKPIAELKPITTTNKQQRPFGLCAGEFTVPDDFDAPLPEDILNAFEGG</sequence>
<dbReference type="Proteomes" id="UP000715781">
    <property type="component" value="Unassembled WGS sequence"/>
</dbReference>
<evidence type="ECO:0000313" key="2">
    <source>
        <dbReference type="EMBL" id="MBW4563992.1"/>
    </source>
</evidence>
<dbReference type="InterPro" id="IPR036165">
    <property type="entry name" value="YefM-like_sf"/>
</dbReference>
<dbReference type="EMBL" id="JAHHHN010000017">
    <property type="protein sequence ID" value="MBW4563992.1"/>
    <property type="molecule type" value="Genomic_DNA"/>
</dbReference>